<feature type="domain" description="Non-reducing end beta-L-arabinofuranosidase-like GH127 catalytic" evidence="1">
    <location>
        <begin position="21"/>
        <end position="435"/>
    </location>
</feature>
<dbReference type="Pfam" id="PF07944">
    <property type="entry name" value="Beta-AFase-like_GH127_cat"/>
    <property type="match status" value="1"/>
</dbReference>
<gene>
    <name evidence="4" type="ordered locus">Calow_1942</name>
</gene>
<dbReference type="Pfam" id="PF20736">
    <property type="entry name" value="Glyco_hydro127M"/>
    <property type="match status" value="1"/>
</dbReference>
<dbReference type="SUPFAM" id="SSF48208">
    <property type="entry name" value="Six-hairpin glycosidases"/>
    <property type="match status" value="1"/>
</dbReference>
<dbReference type="KEGG" id="cow:Calow_1942"/>
<dbReference type="HOGENOM" id="CLU_013148_1_0_9"/>
<dbReference type="GO" id="GO:0005975">
    <property type="term" value="P:carbohydrate metabolic process"/>
    <property type="evidence" value="ECO:0007669"/>
    <property type="project" value="InterPro"/>
</dbReference>
<keyword evidence="5" id="KW-1185">Reference proteome</keyword>
<dbReference type="PANTHER" id="PTHR43465">
    <property type="entry name" value="DUF1680 DOMAIN PROTEIN (AFU_ORTHOLOGUE AFUA_1G08910)"/>
    <property type="match status" value="1"/>
</dbReference>
<evidence type="ECO:0000259" key="3">
    <source>
        <dbReference type="Pfam" id="PF20737"/>
    </source>
</evidence>
<name>E4Q5Q9_CALOW</name>
<evidence type="ECO:0008006" key="6">
    <source>
        <dbReference type="Google" id="ProtNLM"/>
    </source>
</evidence>
<dbReference type="AlphaFoldDB" id="E4Q5Q9"/>
<dbReference type="eggNOG" id="COG3533">
    <property type="taxonomic scope" value="Bacteria"/>
</dbReference>
<evidence type="ECO:0000259" key="1">
    <source>
        <dbReference type="Pfam" id="PF07944"/>
    </source>
</evidence>
<feature type="domain" description="Non-reducing end beta-L-arabinofuranosidase-like GH127 C-terminal" evidence="3">
    <location>
        <begin position="543"/>
        <end position="656"/>
    </location>
</feature>
<dbReference type="EMBL" id="CP002216">
    <property type="protein sequence ID" value="ADQ05468.1"/>
    <property type="molecule type" value="Genomic_DNA"/>
</dbReference>
<proteinExistence type="predicted"/>
<dbReference type="InterPro" id="IPR008928">
    <property type="entry name" value="6-hairpin_glycosidase_sf"/>
</dbReference>
<dbReference type="InterPro" id="IPR049046">
    <property type="entry name" value="Beta-AFase-like_GH127_middle"/>
</dbReference>
<evidence type="ECO:0000259" key="2">
    <source>
        <dbReference type="Pfam" id="PF20736"/>
    </source>
</evidence>
<evidence type="ECO:0000313" key="5">
    <source>
        <dbReference type="Proteomes" id="UP000006889"/>
    </source>
</evidence>
<protein>
    <recommendedName>
        <fullName evidence="6">Glycoside hydrolase family 127 protein</fullName>
    </recommendedName>
</protein>
<sequence length="658" mass="77204">MIVLQQEMRFEKPLNVPKIKDVKIHSDFWSRYISLVGNVVVPYQWEILNDKIEGVEKSSAIRNFKIAAGLEQGDFYGMVFQDSDVYKWLEAASYVLEANYNEDLDRKVNEVIDLIEKAQWEDGYINTYFTIKEPQNRWTNLQECHELYCAGHLIEAAVAYYLATGNDRLLNIARKFADHINNVFGPDEGKLKGYPGHQEIELALIKLYEVTKDERYLNLARYFIEERGKEPYYFDIEWEKRGRTEHWPGLIRNFGREYAQTHLPVRKQKEAVGHAVRATYMYSAMADIARITKDEELLETCKALFKDIVTRKMYITGGIGASAHGESFSFEYDLPNDRAYAETCASVGLIFFAHRMFLVDHNSYYYDVIEQILYNNIIGSMSLDGRSYFYVNPLEVIPKACEKRWDTQHVKVPRQRWFGCACCPPNVARLLSSIGKYIYAYSENELYVNLYISNEYEVDIGENKVKIILNSDYPFGDNVLLRINVKNPLAFDLKLRIPKWCVEYKVFVNGKEENNYKKEKEYVVINKTWKNNDEIFLNLITLPKRVKSHPRVKDNIGKVAIMKGPILFCLEEVDNGPNLHELFISKDSRLEIKFEEQILNGLYVVYADGYRIDEEDFGKELYREDYEYKLLPVKLKFIPYYAWANRGKNEMRVWINEI</sequence>
<reference key="1">
    <citation type="submission" date="2010-09" db="EMBL/GenBank/DDBJ databases">
        <title>Complete sequence of Caldicellulosiruptor owensensis OL.</title>
        <authorList>
            <consortium name="US DOE Joint Genome Institute"/>
            <person name="Lucas S."/>
            <person name="Copeland A."/>
            <person name="Lapidus A."/>
            <person name="Cheng J.-F."/>
            <person name="Bruce D."/>
            <person name="Goodwin L."/>
            <person name="Pitluck S."/>
            <person name="Davenport K."/>
            <person name="Detter J.C."/>
            <person name="Han C."/>
            <person name="Tapia R."/>
            <person name="Land M."/>
            <person name="Hauser L."/>
            <person name="Chang Y.-J."/>
            <person name="Jeffries C."/>
            <person name="Kyrpides N."/>
            <person name="Ivanova N."/>
            <person name="Mikhailova N."/>
            <person name="Blumer-Schuette S.E."/>
            <person name="Kelly R.M."/>
            <person name="Woyke T."/>
        </authorList>
    </citation>
    <scope>NUCLEOTIDE SEQUENCE</scope>
    <source>
        <strain>OL</strain>
    </source>
</reference>
<dbReference type="Pfam" id="PF20737">
    <property type="entry name" value="Glyco_hydro127C"/>
    <property type="match status" value="1"/>
</dbReference>
<dbReference type="InterPro" id="IPR049174">
    <property type="entry name" value="Beta-AFase-like"/>
</dbReference>
<reference evidence="4 5" key="2">
    <citation type="journal article" date="2011" name="J. Bacteriol.">
        <title>Complete genome sequences for the anaerobic, extremely thermophilic plant biomass-degrading bacteria Caldicellulosiruptor hydrothermalis, Caldicellulosiruptor kristjanssonii, Caldicellulosiruptor kronotskyensis, Caldicellulosiruptor owensenis, and Caldicellulosiruptor lactoaceticus.</title>
        <authorList>
            <person name="Blumer-Schuette S.E."/>
            <person name="Ozdemir I."/>
            <person name="Mistry D."/>
            <person name="Lucas S."/>
            <person name="Lapidus A."/>
            <person name="Cheng J.F."/>
            <person name="Goodwin L.A."/>
            <person name="Pitluck S."/>
            <person name="Land M.L."/>
            <person name="Hauser L.J."/>
            <person name="Woyke T."/>
            <person name="Mikhailova N."/>
            <person name="Pati A."/>
            <person name="Kyrpides N.C."/>
            <person name="Ivanova N."/>
            <person name="Detter J.C."/>
            <person name="Walston-Davenport K."/>
            <person name="Han S."/>
            <person name="Adams M.W."/>
            <person name="Kelly R.M."/>
        </authorList>
    </citation>
    <scope>NUCLEOTIDE SEQUENCE [LARGE SCALE GENOMIC DNA]</scope>
    <source>
        <strain evidence="5">ATCC 700167 / DSM 13100 / OL</strain>
    </source>
</reference>
<dbReference type="Gene3D" id="1.50.10.20">
    <property type="match status" value="1"/>
</dbReference>
<accession>E4Q5Q9</accession>
<organism evidence="4 5">
    <name type="scientific">Caldicellulosiruptor owensensis (strain ATCC 700167 / DSM 13100 / OL)</name>
    <dbReference type="NCBI Taxonomy" id="632518"/>
    <lineage>
        <taxon>Bacteria</taxon>
        <taxon>Bacillati</taxon>
        <taxon>Bacillota</taxon>
        <taxon>Bacillota incertae sedis</taxon>
        <taxon>Caldicellulosiruptorales</taxon>
        <taxon>Caldicellulosiruptoraceae</taxon>
        <taxon>Caldicellulosiruptor</taxon>
    </lineage>
</organism>
<dbReference type="Proteomes" id="UP000006889">
    <property type="component" value="Chromosome"/>
</dbReference>
<evidence type="ECO:0000313" key="4">
    <source>
        <dbReference type="EMBL" id="ADQ05468.1"/>
    </source>
</evidence>
<dbReference type="InterPro" id="IPR012878">
    <property type="entry name" value="Beta-AFase-like_GH127_cat"/>
</dbReference>
<dbReference type="STRING" id="632518.Calow_1942"/>
<dbReference type="PANTHER" id="PTHR43465:SF2">
    <property type="entry name" value="DUF1680 DOMAIN PROTEIN (AFU_ORTHOLOGUE AFUA_1G08910)"/>
    <property type="match status" value="1"/>
</dbReference>
<dbReference type="InterPro" id="IPR049049">
    <property type="entry name" value="Beta-AFase-like_GH127_C"/>
</dbReference>
<feature type="domain" description="Non-reducing end beta-L-arabinofuranosidase-like GH127 middle" evidence="2">
    <location>
        <begin position="446"/>
        <end position="539"/>
    </location>
</feature>